<comment type="cofactor">
    <cofactor evidence="1">
        <name>FMN</name>
        <dbReference type="ChEBI" id="CHEBI:58210"/>
    </cofactor>
</comment>
<dbReference type="PANTHER" id="PTHR43303">
    <property type="entry name" value="NADPH DEHYDROGENASE C23G7.10C-RELATED"/>
    <property type="match status" value="1"/>
</dbReference>
<name>A0A1Q8ST04_9GAMM</name>
<dbReference type="GO" id="GO:0003959">
    <property type="term" value="F:NADPH dehydrogenase activity"/>
    <property type="evidence" value="ECO:0007669"/>
    <property type="project" value="InterPro"/>
</dbReference>
<dbReference type="SUPFAM" id="SSF51395">
    <property type="entry name" value="FMN-linked oxidoreductases"/>
    <property type="match status" value="1"/>
</dbReference>
<organism evidence="7 8">
    <name type="scientific">Salinicola socius</name>
    <dbReference type="NCBI Taxonomy" id="404433"/>
    <lineage>
        <taxon>Bacteria</taxon>
        <taxon>Pseudomonadati</taxon>
        <taxon>Pseudomonadota</taxon>
        <taxon>Gammaproteobacteria</taxon>
        <taxon>Oceanospirillales</taxon>
        <taxon>Halomonadaceae</taxon>
        <taxon>Salinicola</taxon>
    </lineage>
</organism>
<dbReference type="Gene3D" id="3.20.20.70">
    <property type="entry name" value="Aldolase class I"/>
    <property type="match status" value="1"/>
</dbReference>
<dbReference type="InterPro" id="IPR001155">
    <property type="entry name" value="OxRdtase_FMN_N"/>
</dbReference>
<dbReference type="OrthoDB" id="8523426at2"/>
<evidence type="ECO:0000313" key="7">
    <source>
        <dbReference type="EMBL" id="OLO04579.1"/>
    </source>
</evidence>
<dbReference type="RefSeq" id="WP_075569868.1">
    <property type="nucleotide sequence ID" value="NZ_MSDO01000010.1"/>
</dbReference>
<dbReference type="Pfam" id="PF00724">
    <property type="entry name" value="Oxidored_FMN"/>
    <property type="match status" value="1"/>
</dbReference>
<evidence type="ECO:0000256" key="4">
    <source>
        <dbReference type="ARBA" id="ARBA00022857"/>
    </source>
</evidence>
<evidence type="ECO:0000259" key="6">
    <source>
        <dbReference type="Pfam" id="PF00724"/>
    </source>
</evidence>
<sequence>MASPKLFAPLKLAELELANRIVISPMCQYSADVHGNMTDWHTIHLGNLALSGAGLLIVEASSVAPEGRITPGDVGLYSDDNEKAMARMLESVRGHSPMPVGIQLGHAGRKASCQAPWEGGTQLSLEQGGWQTVAPSEVAYQDDQRPPKAMSLDDIEALKDGFVTSAKRADRLGFDLIELHAAHGYLLHEFLSPLSNQRDDQYGGSLENRMRIVLEIFDAVREVFPQQKPVGIRISGSDWVEGGWDLAQSVELAKALDARGCSFIDCSGGGLDPRQALDVGPSYQVPFARRIKQEVAMPVIAVGLITEPEQAEGIVFSGEADAVALARGMLFDPRWPWHAAAKLGASVHAPKQYLRSQPHTLKGLFDV</sequence>
<accession>A0A1Q8ST04</accession>
<evidence type="ECO:0000256" key="3">
    <source>
        <dbReference type="ARBA" id="ARBA00022643"/>
    </source>
</evidence>
<evidence type="ECO:0000256" key="2">
    <source>
        <dbReference type="ARBA" id="ARBA00022630"/>
    </source>
</evidence>
<dbReference type="PANTHER" id="PTHR43303:SF4">
    <property type="entry name" value="NADPH DEHYDROGENASE C23G7.10C-RELATED"/>
    <property type="match status" value="1"/>
</dbReference>
<keyword evidence="4" id="KW-0521">NADP</keyword>
<keyword evidence="5" id="KW-0560">Oxidoreductase</keyword>
<evidence type="ECO:0000313" key="8">
    <source>
        <dbReference type="Proteomes" id="UP000186878"/>
    </source>
</evidence>
<dbReference type="Proteomes" id="UP000186878">
    <property type="component" value="Unassembled WGS sequence"/>
</dbReference>
<evidence type="ECO:0000256" key="5">
    <source>
        <dbReference type="ARBA" id="ARBA00023002"/>
    </source>
</evidence>
<dbReference type="GO" id="GO:0010181">
    <property type="term" value="F:FMN binding"/>
    <property type="evidence" value="ECO:0007669"/>
    <property type="project" value="InterPro"/>
</dbReference>
<dbReference type="GO" id="GO:0050661">
    <property type="term" value="F:NADP binding"/>
    <property type="evidence" value="ECO:0007669"/>
    <property type="project" value="InterPro"/>
</dbReference>
<dbReference type="AlphaFoldDB" id="A0A1Q8ST04"/>
<dbReference type="CDD" id="cd02932">
    <property type="entry name" value="OYE_YqiM_FMN"/>
    <property type="match status" value="1"/>
</dbReference>
<evidence type="ECO:0000256" key="1">
    <source>
        <dbReference type="ARBA" id="ARBA00001917"/>
    </source>
</evidence>
<gene>
    <name evidence="7" type="ORF">BTW07_09130</name>
</gene>
<dbReference type="InterPro" id="IPR013785">
    <property type="entry name" value="Aldolase_TIM"/>
</dbReference>
<dbReference type="STRING" id="404433.BTW07_09130"/>
<keyword evidence="8" id="KW-1185">Reference proteome</keyword>
<reference evidence="7 8" key="1">
    <citation type="submission" date="2016-12" db="EMBL/GenBank/DDBJ databases">
        <title>Draft genome sequences of strains Salinicola socius SMB35, Salinicola sp. MH3R3-1 and Chromohalobacter sp. SMB17 from the Verkhnekamsk potash mining region of Russia.</title>
        <authorList>
            <person name="Mavrodi D.V."/>
            <person name="Olsson B.E."/>
            <person name="Korsakova E.S."/>
            <person name="Pyankova A."/>
            <person name="Mavrodi O.V."/>
            <person name="Plotnikova E.G."/>
        </authorList>
    </citation>
    <scope>NUCLEOTIDE SEQUENCE [LARGE SCALE GENOMIC DNA]</scope>
    <source>
        <strain evidence="7 8">SMB35</strain>
    </source>
</reference>
<protein>
    <submittedName>
        <fullName evidence="7">Oxidoreductase</fullName>
    </submittedName>
</protein>
<proteinExistence type="predicted"/>
<dbReference type="EMBL" id="MSDO01000010">
    <property type="protein sequence ID" value="OLO04579.1"/>
    <property type="molecule type" value="Genomic_DNA"/>
</dbReference>
<keyword evidence="3" id="KW-0288">FMN</keyword>
<comment type="caution">
    <text evidence="7">The sequence shown here is derived from an EMBL/GenBank/DDBJ whole genome shotgun (WGS) entry which is preliminary data.</text>
</comment>
<keyword evidence="2" id="KW-0285">Flavoprotein</keyword>
<feature type="domain" description="NADH:flavin oxidoreductase/NADH oxidase N-terminal" evidence="6">
    <location>
        <begin position="5"/>
        <end position="341"/>
    </location>
</feature>
<dbReference type="InterPro" id="IPR044152">
    <property type="entry name" value="YqjM-like"/>
</dbReference>